<keyword evidence="6" id="KW-1185">Reference proteome</keyword>
<sequence>MSEEIVKRQKRNLALDTILATGTYGVIYKCSEDGEGKCKEIVVKKPNPGRMIPSLDMIKHEIKIFEKLSEPGSSAIVKYFGCNHPGEPTYILMEWVSCAGNILLDGNDNLKLCDFGLSLVVKCRVRDGQEELDRCRYFGSPPFFPSPELRNGGFPTRCADIWSAGCVLYQMLTLLSESRVLAKCREQRFDFNMSASTATTETIDLLDLMLQGNPQNRSKTGDAVKASDQFLRFLHE</sequence>
<proteinExistence type="predicted"/>
<feature type="domain" description="Protein kinase" evidence="5">
    <location>
        <begin position="1"/>
        <end position="231"/>
    </location>
</feature>
<keyword evidence="3" id="KW-0418">Kinase</keyword>
<dbReference type="GO" id="GO:0004674">
    <property type="term" value="F:protein serine/threonine kinase activity"/>
    <property type="evidence" value="ECO:0007669"/>
    <property type="project" value="InterPro"/>
</dbReference>
<dbReference type="GO" id="GO:0010506">
    <property type="term" value="P:regulation of autophagy"/>
    <property type="evidence" value="ECO:0007669"/>
    <property type="project" value="InterPro"/>
</dbReference>
<dbReference type="Pfam" id="PF07714">
    <property type="entry name" value="PK_Tyr_Ser-Thr"/>
    <property type="match status" value="1"/>
</dbReference>
<dbReference type="GO" id="GO:0000407">
    <property type="term" value="C:phagophore assembly site"/>
    <property type="evidence" value="ECO:0007669"/>
    <property type="project" value="TreeGrafter"/>
</dbReference>
<keyword evidence="1" id="KW-0808">Transferase</keyword>
<evidence type="ECO:0000256" key="4">
    <source>
        <dbReference type="ARBA" id="ARBA00022840"/>
    </source>
</evidence>
<name>A0A914W6X9_9BILA</name>
<keyword evidence="2" id="KW-0547">Nucleotide-binding</keyword>
<reference evidence="7" key="1">
    <citation type="submission" date="2022-11" db="UniProtKB">
        <authorList>
            <consortium name="WormBaseParasite"/>
        </authorList>
    </citation>
    <scope>IDENTIFICATION</scope>
</reference>
<dbReference type="InterPro" id="IPR000719">
    <property type="entry name" value="Prot_kinase_dom"/>
</dbReference>
<dbReference type="AlphaFoldDB" id="A0A914W6X9"/>
<dbReference type="SUPFAM" id="SSF56112">
    <property type="entry name" value="Protein kinase-like (PK-like)"/>
    <property type="match status" value="1"/>
</dbReference>
<accession>A0A914W6X9</accession>
<evidence type="ECO:0000256" key="1">
    <source>
        <dbReference type="ARBA" id="ARBA00022679"/>
    </source>
</evidence>
<dbReference type="PANTHER" id="PTHR24348:SF22">
    <property type="entry name" value="NON-SPECIFIC SERINE_THREONINE PROTEIN KINASE"/>
    <property type="match status" value="1"/>
</dbReference>
<evidence type="ECO:0000313" key="6">
    <source>
        <dbReference type="Proteomes" id="UP000887566"/>
    </source>
</evidence>
<dbReference type="InterPro" id="IPR011009">
    <property type="entry name" value="Kinase-like_dom_sf"/>
</dbReference>
<dbReference type="InterPro" id="IPR001245">
    <property type="entry name" value="Ser-Thr/Tyr_kinase_cat_dom"/>
</dbReference>
<dbReference type="GO" id="GO:0005524">
    <property type="term" value="F:ATP binding"/>
    <property type="evidence" value="ECO:0007669"/>
    <property type="project" value="UniProtKB-KW"/>
</dbReference>
<dbReference type="GO" id="GO:0005829">
    <property type="term" value="C:cytosol"/>
    <property type="evidence" value="ECO:0007669"/>
    <property type="project" value="TreeGrafter"/>
</dbReference>
<dbReference type="CDD" id="cd00180">
    <property type="entry name" value="PKc"/>
    <property type="match status" value="1"/>
</dbReference>
<evidence type="ECO:0000256" key="3">
    <source>
        <dbReference type="ARBA" id="ARBA00022777"/>
    </source>
</evidence>
<protein>
    <submittedName>
        <fullName evidence="7">Protein kinase domain-containing protein</fullName>
    </submittedName>
</protein>
<dbReference type="Pfam" id="PF00069">
    <property type="entry name" value="Pkinase"/>
    <property type="match status" value="1"/>
</dbReference>
<dbReference type="GO" id="GO:0016020">
    <property type="term" value="C:membrane"/>
    <property type="evidence" value="ECO:0007669"/>
    <property type="project" value="TreeGrafter"/>
</dbReference>
<evidence type="ECO:0000313" key="7">
    <source>
        <dbReference type="WBParaSite" id="PSAMB.scaffold3148size19467.g20471.t1"/>
    </source>
</evidence>
<dbReference type="PROSITE" id="PS50011">
    <property type="entry name" value="PROTEIN_KINASE_DOM"/>
    <property type="match status" value="1"/>
</dbReference>
<dbReference type="PANTHER" id="PTHR24348">
    <property type="entry name" value="SERINE/THREONINE-PROTEIN KINASE UNC-51-RELATED"/>
    <property type="match status" value="1"/>
</dbReference>
<dbReference type="WBParaSite" id="PSAMB.scaffold3148size19467.g20471.t1">
    <property type="protein sequence ID" value="PSAMB.scaffold3148size19467.g20471.t1"/>
    <property type="gene ID" value="PSAMB.scaffold3148size19467.g20471"/>
</dbReference>
<keyword evidence="4" id="KW-0067">ATP-binding</keyword>
<evidence type="ECO:0000256" key="2">
    <source>
        <dbReference type="ARBA" id="ARBA00022741"/>
    </source>
</evidence>
<dbReference type="InterPro" id="IPR045269">
    <property type="entry name" value="Atg1-like"/>
</dbReference>
<organism evidence="6 7">
    <name type="scientific">Plectus sambesii</name>
    <dbReference type="NCBI Taxonomy" id="2011161"/>
    <lineage>
        <taxon>Eukaryota</taxon>
        <taxon>Metazoa</taxon>
        <taxon>Ecdysozoa</taxon>
        <taxon>Nematoda</taxon>
        <taxon>Chromadorea</taxon>
        <taxon>Plectida</taxon>
        <taxon>Plectina</taxon>
        <taxon>Plectoidea</taxon>
        <taxon>Plectidae</taxon>
        <taxon>Plectus</taxon>
    </lineage>
</organism>
<dbReference type="GO" id="GO:0000045">
    <property type="term" value="P:autophagosome assembly"/>
    <property type="evidence" value="ECO:0007669"/>
    <property type="project" value="TreeGrafter"/>
</dbReference>
<evidence type="ECO:0000259" key="5">
    <source>
        <dbReference type="PROSITE" id="PS50011"/>
    </source>
</evidence>
<dbReference type="Proteomes" id="UP000887566">
    <property type="component" value="Unplaced"/>
</dbReference>
<dbReference type="GO" id="GO:0005776">
    <property type="term" value="C:autophagosome"/>
    <property type="evidence" value="ECO:0007669"/>
    <property type="project" value="TreeGrafter"/>
</dbReference>
<dbReference type="Gene3D" id="1.10.510.10">
    <property type="entry name" value="Transferase(Phosphotransferase) domain 1"/>
    <property type="match status" value="2"/>
</dbReference>